<feature type="region of interest" description="Disordered" evidence="5">
    <location>
        <begin position="367"/>
        <end position="424"/>
    </location>
</feature>
<sequence length="733" mass="79015">MCTTTLAWVRRVASALLTPSSGAELRARRPANADADAVRRAYETACAADDGATAFAEKFKYIVATSFLLTPTLSISMYGTDAPPSPAHARRPAVVEERGHYDETARISGTPPLALLVVVAGIVVLFAAVQCEPLLHAYVPLHVFLLAVTIGTVELVRLVLLHSAEPSFLENTLGPRTVACTLSRAPDATRPRYLATGVPVPTWVADERARIQAQALRLVAELVRAAHAMDRSLNAALAAVQEVEVVARGLSLSTPLPPISRLEDATLESDGESSGAISAPTEPRGVYRQRLTPLRKAFSEHVEQVRFHCLASQRRLAPLVHADVLEQSLRCITPQRVMSPTHVPLERAPSGSALTPRSFALASSLLTPPRKGMHLPPMSPVPRRARSAKVVPAELGGSAPDSDATDGAHSSADEADESRLRARPPRTDRLALSLLRARFEHMHVARAALLYHFLALDFSLHAPRDDPRGWLHAYWDDAVLRELAELAELFGTTAARMDAQLQTAIGLPLDAEPPALSLHKHLGLADRMVEMGRMLRTIQCKLHVCAEELSLPPVTLHGTPSAPSPPSPSVETMFNSMRNDLLALSSEWEAGLRIVQTALHPAPPAQRTPSPPRDTIPDAPWAAASQPSPPASPPAAAEYDTSMEMGADVPRDTLSALLLDTADAQHLPPPGVEEVFEGDTHVAPRATLSRAERIARMHERRQQAAPVSPPRPLAMVSELKGVLAHRHAAPRSP</sequence>
<dbReference type="InterPro" id="IPR026859">
    <property type="entry name" value="Myosin-bd"/>
</dbReference>
<keyword evidence="2 6" id="KW-0812">Transmembrane</keyword>
<evidence type="ECO:0000256" key="5">
    <source>
        <dbReference type="SAM" id="MobiDB-lite"/>
    </source>
</evidence>
<dbReference type="EMBL" id="CP046235">
    <property type="protein sequence ID" value="WFD47787.1"/>
    <property type="molecule type" value="Genomic_DNA"/>
</dbReference>
<feature type="compositionally biased region" description="Pro residues" evidence="5">
    <location>
        <begin position="601"/>
        <end position="614"/>
    </location>
</feature>
<evidence type="ECO:0000313" key="8">
    <source>
        <dbReference type="EMBL" id="WFD47787.1"/>
    </source>
</evidence>
<name>A0ABY8EQL0_MALFU</name>
<feature type="domain" description="Myosin-binding" evidence="7">
    <location>
        <begin position="211"/>
        <end position="265"/>
    </location>
</feature>
<keyword evidence="3 6" id="KW-1133">Transmembrane helix</keyword>
<evidence type="ECO:0000256" key="3">
    <source>
        <dbReference type="ARBA" id="ARBA00022989"/>
    </source>
</evidence>
<evidence type="ECO:0000313" key="9">
    <source>
        <dbReference type="Proteomes" id="UP000818624"/>
    </source>
</evidence>
<evidence type="ECO:0000256" key="1">
    <source>
        <dbReference type="ARBA" id="ARBA00004308"/>
    </source>
</evidence>
<evidence type="ECO:0000256" key="2">
    <source>
        <dbReference type="ARBA" id="ARBA00022692"/>
    </source>
</evidence>
<keyword evidence="9" id="KW-1185">Reference proteome</keyword>
<feature type="region of interest" description="Disordered" evidence="5">
    <location>
        <begin position="600"/>
        <end position="638"/>
    </location>
</feature>
<proteinExistence type="predicted"/>
<feature type="compositionally biased region" description="Low complexity" evidence="5">
    <location>
        <begin position="617"/>
        <end position="626"/>
    </location>
</feature>
<organism evidence="8 9">
    <name type="scientific">Malassezia furfur</name>
    <name type="common">Pityriasis versicolor infection agent</name>
    <name type="synonym">Pityrosporum furfur</name>
    <dbReference type="NCBI Taxonomy" id="55194"/>
    <lineage>
        <taxon>Eukaryota</taxon>
        <taxon>Fungi</taxon>
        <taxon>Dikarya</taxon>
        <taxon>Basidiomycota</taxon>
        <taxon>Ustilaginomycotina</taxon>
        <taxon>Malasseziomycetes</taxon>
        <taxon>Malasseziales</taxon>
        <taxon>Malasseziaceae</taxon>
        <taxon>Malassezia</taxon>
    </lineage>
</organism>
<comment type="subcellular location">
    <subcellularLocation>
        <location evidence="1">Endomembrane system</location>
    </subcellularLocation>
</comment>
<dbReference type="Proteomes" id="UP000818624">
    <property type="component" value="Chromosome 2"/>
</dbReference>
<accession>A0ABY8EQL0</accession>
<protein>
    <recommendedName>
        <fullName evidence="7">Myosin-binding domain-containing protein</fullName>
    </recommendedName>
</protein>
<dbReference type="Pfam" id="PF12632">
    <property type="entry name" value="Vezatin"/>
    <property type="match status" value="1"/>
</dbReference>
<reference evidence="8 9" key="1">
    <citation type="journal article" date="2020" name="Elife">
        <title>Loss of centromere function drives karyotype evolution in closely related Malassezia species.</title>
        <authorList>
            <person name="Sankaranarayanan S.R."/>
            <person name="Ianiri G."/>
            <person name="Coelho M.A."/>
            <person name="Reza M.H."/>
            <person name="Thimmappa B.C."/>
            <person name="Ganguly P."/>
            <person name="Vadnala R.N."/>
            <person name="Sun S."/>
            <person name="Siddharthan R."/>
            <person name="Tellgren-Roth C."/>
            <person name="Dawson T.L."/>
            <person name="Heitman J."/>
            <person name="Sanyal K."/>
        </authorList>
    </citation>
    <scope>NUCLEOTIDE SEQUENCE [LARGE SCALE GENOMIC DNA]</scope>
    <source>
        <strain evidence="8">CBS14141</strain>
    </source>
</reference>
<keyword evidence="4 6" id="KW-0472">Membrane</keyword>
<feature type="transmembrane region" description="Helical" evidence="6">
    <location>
        <begin position="113"/>
        <end position="129"/>
    </location>
</feature>
<feature type="transmembrane region" description="Helical" evidence="6">
    <location>
        <begin position="141"/>
        <end position="160"/>
    </location>
</feature>
<evidence type="ECO:0000256" key="6">
    <source>
        <dbReference type="SAM" id="Phobius"/>
    </source>
</evidence>
<gene>
    <name evidence="8" type="ORF">GLX27_002449</name>
</gene>
<evidence type="ECO:0000259" key="7">
    <source>
        <dbReference type="Pfam" id="PF12632"/>
    </source>
</evidence>
<evidence type="ECO:0000256" key="4">
    <source>
        <dbReference type="ARBA" id="ARBA00023136"/>
    </source>
</evidence>